<feature type="coiled-coil region" evidence="1">
    <location>
        <begin position="72"/>
        <end position="99"/>
    </location>
</feature>
<keyword evidence="3" id="KW-1133">Transmembrane helix</keyword>
<keyword evidence="3" id="KW-0472">Membrane</keyword>
<protein>
    <submittedName>
        <fullName evidence="4">Pilus assembly protein</fullName>
    </submittedName>
</protein>
<evidence type="ECO:0000256" key="2">
    <source>
        <dbReference type="SAM" id="MobiDB-lite"/>
    </source>
</evidence>
<dbReference type="RefSeq" id="WP_088751974.1">
    <property type="nucleotide sequence ID" value="NZ_NJGU01000009.1"/>
</dbReference>
<reference evidence="4 5" key="1">
    <citation type="submission" date="2017-06" db="EMBL/GenBank/DDBJ databases">
        <title>Herbaspirillum phytohormonus sp. nov., isolated from the root nodule of Robinia pseudoacacia in lead-zinc mine.</title>
        <authorList>
            <person name="Fan M."/>
            <person name="Lin Y."/>
        </authorList>
    </citation>
    <scope>NUCLEOTIDE SEQUENCE [LARGE SCALE GENOMIC DNA]</scope>
    <source>
        <strain evidence="4 5">HZ10</strain>
    </source>
</reference>
<keyword evidence="3" id="KW-0812">Transmembrane</keyword>
<evidence type="ECO:0000256" key="3">
    <source>
        <dbReference type="SAM" id="Phobius"/>
    </source>
</evidence>
<feature type="region of interest" description="Disordered" evidence="2">
    <location>
        <begin position="177"/>
        <end position="200"/>
    </location>
</feature>
<dbReference type="EMBL" id="NJGU01000009">
    <property type="protein sequence ID" value="OWY27883.1"/>
    <property type="molecule type" value="Genomic_DNA"/>
</dbReference>
<proteinExistence type="predicted"/>
<evidence type="ECO:0000256" key="1">
    <source>
        <dbReference type="SAM" id="Coils"/>
    </source>
</evidence>
<comment type="caution">
    <text evidence="4">The sequence shown here is derived from an EMBL/GenBank/DDBJ whole genome shotgun (WGS) entry which is preliminary data.</text>
</comment>
<name>A0A246WNH4_9BURK</name>
<accession>A0A246WNH4</accession>
<sequence length="200" mass="21876">MRTGFDFCRPPEQRRRARELSFYRWLACAALLGVMPVLALAWRIDSHTAGIERANRLLASELQALQPQLASTAQARLRIAAAQTRLQALEQLAARRRQAARLLRATARASSPHARLQRIALQTQRAELRGHANLPAEVQAFTEALLHAGLDNVSLQDMRMAGKNAADGRYEFTLSAPLPSPIPSASTTSAPTPVSATVKP</sequence>
<gene>
    <name evidence="4" type="ORF">CEJ42_17530</name>
</gene>
<dbReference type="Proteomes" id="UP000197596">
    <property type="component" value="Unassembled WGS sequence"/>
</dbReference>
<dbReference type="AlphaFoldDB" id="A0A246WNH4"/>
<feature type="transmembrane region" description="Helical" evidence="3">
    <location>
        <begin position="21"/>
        <end position="42"/>
    </location>
</feature>
<organism evidence="4 5">
    <name type="scientific">Herbaspirillum robiniae</name>
    <dbReference type="NCBI Taxonomy" id="2014887"/>
    <lineage>
        <taxon>Bacteria</taxon>
        <taxon>Pseudomonadati</taxon>
        <taxon>Pseudomonadota</taxon>
        <taxon>Betaproteobacteria</taxon>
        <taxon>Burkholderiales</taxon>
        <taxon>Oxalobacteraceae</taxon>
        <taxon>Herbaspirillum</taxon>
    </lineage>
</organism>
<keyword evidence="1" id="KW-0175">Coiled coil</keyword>
<evidence type="ECO:0000313" key="4">
    <source>
        <dbReference type="EMBL" id="OWY27883.1"/>
    </source>
</evidence>
<evidence type="ECO:0000313" key="5">
    <source>
        <dbReference type="Proteomes" id="UP000197596"/>
    </source>
</evidence>